<feature type="domain" description="ABC transmembrane type-1" evidence="10">
    <location>
        <begin position="1"/>
        <end position="165"/>
    </location>
</feature>
<evidence type="ECO:0000256" key="9">
    <source>
        <dbReference type="SAM" id="Phobius"/>
    </source>
</evidence>
<dbReference type="GO" id="GO:0140359">
    <property type="term" value="F:ABC-type transporter activity"/>
    <property type="evidence" value="ECO:0007669"/>
    <property type="project" value="InterPro"/>
</dbReference>
<evidence type="ECO:0000256" key="5">
    <source>
        <dbReference type="ARBA" id="ARBA00022741"/>
    </source>
</evidence>
<evidence type="ECO:0000256" key="2">
    <source>
        <dbReference type="ARBA" id="ARBA00022448"/>
    </source>
</evidence>
<keyword evidence="2" id="KW-0813">Transport</keyword>
<dbReference type="AlphaFoldDB" id="A0A1Y3B514"/>
<dbReference type="InterPro" id="IPR036640">
    <property type="entry name" value="ABC1_TM_sf"/>
</dbReference>
<keyword evidence="6" id="KW-0067">ATP-binding</keyword>
<keyword evidence="7 9" id="KW-1133">Transmembrane helix</keyword>
<dbReference type="FunFam" id="1.20.1560.10:FF:000013">
    <property type="entry name" value="ABC transporter C family member 2"/>
    <property type="match status" value="1"/>
</dbReference>
<feature type="transmembrane region" description="Helical" evidence="9">
    <location>
        <begin position="106"/>
        <end position="126"/>
    </location>
</feature>
<keyword evidence="4" id="KW-0677">Repeat</keyword>
<evidence type="ECO:0000259" key="10">
    <source>
        <dbReference type="PROSITE" id="PS50929"/>
    </source>
</evidence>
<proteinExistence type="predicted"/>
<evidence type="ECO:0000256" key="7">
    <source>
        <dbReference type="ARBA" id="ARBA00022989"/>
    </source>
</evidence>
<evidence type="ECO:0000256" key="6">
    <source>
        <dbReference type="ARBA" id="ARBA00022840"/>
    </source>
</evidence>
<dbReference type="PANTHER" id="PTHR24223">
    <property type="entry name" value="ATP-BINDING CASSETTE SUB-FAMILY C"/>
    <property type="match status" value="1"/>
</dbReference>
<dbReference type="InterPro" id="IPR011527">
    <property type="entry name" value="ABC1_TM_dom"/>
</dbReference>
<dbReference type="GO" id="GO:0016020">
    <property type="term" value="C:membrane"/>
    <property type="evidence" value="ECO:0007669"/>
    <property type="project" value="InterPro"/>
</dbReference>
<comment type="caution">
    <text evidence="11">The sequence shown here is derived from an EMBL/GenBank/DDBJ whole genome shotgun (WGS) entry which is preliminary data.</text>
</comment>
<dbReference type="Gene3D" id="1.20.1560.10">
    <property type="entry name" value="ABC transporter type 1, transmembrane domain"/>
    <property type="match status" value="1"/>
</dbReference>
<dbReference type="SUPFAM" id="SSF90123">
    <property type="entry name" value="ABC transporter transmembrane region"/>
    <property type="match status" value="1"/>
</dbReference>
<sequence>WLICFLQVISTFILIVIEINVFLLVAIPLLFFYYLIQKFYVATSRQLKRLESVTRSPIYSHFGETLSGVSTIRAYGCSKRFIQESNQRVDTNQRCYFPSVIANRWLAIRLEFCGNLITFFAAAFSVLSRDSFQSQPGFAGLIMTYAMSITQTLNWLIRMTSEMETNVVSVERIDEYCHIPTE</sequence>
<dbReference type="PROSITE" id="PS50929">
    <property type="entry name" value="ABC_TM1F"/>
    <property type="match status" value="1"/>
</dbReference>
<feature type="non-terminal residue" evidence="11">
    <location>
        <position position="1"/>
    </location>
</feature>
<gene>
    <name evidence="11" type="ORF">BLA29_010920</name>
</gene>
<dbReference type="EMBL" id="MUJZ01039774">
    <property type="protein sequence ID" value="OTF75909.1"/>
    <property type="molecule type" value="Genomic_DNA"/>
</dbReference>
<dbReference type="GO" id="GO:0012505">
    <property type="term" value="C:endomembrane system"/>
    <property type="evidence" value="ECO:0007669"/>
    <property type="project" value="UniProtKB-SubCell"/>
</dbReference>
<feature type="transmembrane region" description="Helical" evidence="9">
    <location>
        <begin position="138"/>
        <end position="157"/>
    </location>
</feature>
<name>A0A1Y3B514_EURMA</name>
<dbReference type="PANTHER" id="PTHR24223:SF443">
    <property type="entry name" value="MULTIDRUG-RESISTANCE LIKE PROTEIN 1, ISOFORM I"/>
    <property type="match status" value="1"/>
</dbReference>
<evidence type="ECO:0000256" key="4">
    <source>
        <dbReference type="ARBA" id="ARBA00022737"/>
    </source>
</evidence>
<keyword evidence="8 9" id="KW-0472">Membrane</keyword>
<evidence type="ECO:0000256" key="8">
    <source>
        <dbReference type="ARBA" id="ARBA00023136"/>
    </source>
</evidence>
<dbReference type="CDD" id="cd18603">
    <property type="entry name" value="ABC_6TM_MRP1_2_3_6_D2_like"/>
    <property type="match status" value="1"/>
</dbReference>
<feature type="transmembrane region" description="Helical" evidence="9">
    <location>
        <begin position="12"/>
        <end position="36"/>
    </location>
</feature>
<keyword evidence="12" id="KW-1185">Reference proteome</keyword>
<keyword evidence="3 9" id="KW-0812">Transmembrane</keyword>
<dbReference type="InterPro" id="IPR050173">
    <property type="entry name" value="ABC_transporter_C-like"/>
</dbReference>
<comment type="subcellular location">
    <subcellularLocation>
        <location evidence="1">Endomembrane system</location>
        <topology evidence="1">Multi-pass membrane protein</topology>
    </subcellularLocation>
</comment>
<protein>
    <recommendedName>
        <fullName evidence="10">ABC transmembrane type-1 domain-containing protein</fullName>
    </recommendedName>
</protein>
<organism evidence="11 12">
    <name type="scientific">Euroglyphus maynei</name>
    <name type="common">Mayne's house dust mite</name>
    <dbReference type="NCBI Taxonomy" id="6958"/>
    <lineage>
        <taxon>Eukaryota</taxon>
        <taxon>Metazoa</taxon>
        <taxon>Ecdysozoa</taxon>
        <taxon>Arthropoda</taxon>
        <taxon>Chelicerata</taxon>
        <taxon>Arachnida</taxon>
        <taxon>Acari</taxon>
        <taxon>Acariformes</taxon>
        <taxon>Sarcoptiformes</taxon>
        <taxon>Astigmata</taxon>
        <taxon>Psoroptidia</taxon>
        <taxon>Analgoidea</taxon>
        <taxon>Pyroglyphidae</taxon>
        <taxon>Pyroglyphinae</taxon>
        <taxon>Euroglyphus</taxon>
    </lineage>
</organism>
<evidence type="ECO:0000313" key="11">
    <source>
        <dbReference type="EMBL" id="OTF75909.1"/>
    </source>
</evidence>
<dbReference type="GO" id="GO:0005524">
    <property type="term" value="F:ATP binding"/>
    <property type="evidence" value="ECO:0007669"/>
    <property type="project" value="UniProtKB-KW"/>
</dbReference>
<accession>A0A1Y3B514</accession>
<keyword evidence="5" id="KW-0547">Nucleotide-binding</keyword>
<dbReference type="OrthoDB" id="6513559at2759"/>
<evidence type="ECO:0000256" key="1">
    <source>
        <dbReference type="ARBA" id="ARBA00004127"/>
    </source>
</evidence>
<evidence type="ECO:0000313" key="12">
    <source>
        <dbReference type="Proteomes" id="UP000194236"/>
    </source>
</evidence>
<reference evidence="11 12" key="1">
    <citation type="submission" date="2017-03" db="EMBL/GenBank/DDBJ databases">
        <title>Genome Survey of Euroglyphus maynei.</title>
        <authorList>
            <person name="Arlian L.G."/>
            <person name="Morgan M.S."/>
            <person name="Rider S.D."/>
        </authorList>
    </citation>
    <scope>NUCLEOTIDE SEQUENCE [LARGE SCALE GENOMIC DNA]</scope>
    <source>
        <strain evidence="11">Arlian Lab</strain>
        <tissue evidence="11">Whole body</tissue>
    </source>
</reference>
<evidence type="ECO:0000256" key="3">
    <source>
        <dbReference type="ARBA" id="ARBA00022692"/>
    </source>
</evidence>
<dbReference type="Proteomes" id="UP000194236">
    <property type="component" value="Unassembled WGS sequence"/>
</dbReference>
<feature type="non-terminal residue" evidence="11">
    <location>
        <position position="182"/>
    </location>
</feature>
<dbReference type="Pfam" id="PF00664">
    <property type="entry name" value="ABC_membrane"/>
    <property type="match status" value="1"/>
</dbReference>